<accession>A0A8C0X183</accession>
<keyword evidence="2" id="KW-0472">Membrane</keyword>
<keyword evidence="2" id="KW-1133">Transmembrane helix</keyword>
<dbReference type="Ensembl" id="ENSCCNT00000024909.1">
    <property type="protein sequence ID" value="ENSCCNP00000019193.1"/>
    <property type="gene ID" value="ENSCCNG00000019338.1"/>
</dbReference>
<evidence type="ECO:0000256" key="2">
    <source>
        <dbReference type="SAM" id="Phobius"/>
    </source>
</evidence>
<name>A0A8C0X183_CASCN</name>
<keyword evidence="2" id="KW-0812">Transmembrane</keyword>
<sequence>MCTHTHTHTHRGLWSQRGATLPTGSHQPTKLRDRIHSDLFPGWCREVAVGSSGARLLISSPHTDRKTGRHANTRLKHIKYRLCVFITLCVNGTTLLPFTPYLWLAPDHPCLGVLASASPWCPFPPPCTWCSMVYISSPRHGAQAPRDMIVSLVLSHGALHEELGVGGGRWPKQCIHM</sequence>
<feature type="region of interest" description="Disordered" evidence="1">
    <location>
        <begin position="1"/>
        <end position="30"/>
    </location>
</feature>
<protein>
    <submittedName>
        <fullName evidence="3">Uncharacterized protein</fullName>
    </submittedName>
</protein>
<evidence type="ECO:0000313" key="3">
    <source>
        <dbReference type="Ensembl" id="ENSCCNP00000019193.1"/>
    </source>
</evidence>
<proteinExistence type="predicted"/>
<organism evidence="3">
    <name type="scientific">Castor canadensis</name>
    <name type="common">American beaver</name>
    <dbReference type="NCBI Taxonomy" id="51338"/>
    <lineage>
        <taxon>Eukaryota</taxon>
        <taxon>Metazoa</taxon>
        <taxon>Chordata</taxon>
        <taxon>Craniata</taxon>
        <taxon>Vertebrata</taxon>
        <taxon>Euteleostomi</taxon>
        <taxon>Mammalia</taxon>
        <taxon>Eutheria</taxon>
        <taxon>Euarchontoglires</taxon>
        <taxon>Glires</taxon>
        <taxon>Rodentia</taxon>
        <taxon>Castorimorpha</taxon>
        <taxon>Castoridae</taxon>
        <taxon>Castor</taxon>
    </lineage>
</organism>
<feature type="compositionally biased region" description="Basic residues" evidence="1">
    <location>
        <begin position="1"/>
        <end position="11"/>
    </location>
</feature>
<evidence type="ECO:0000256" key="1">
    <source>
        <dbReference type="SAM" id="MobiDB-lite"/>
    </source>
</evidence>
<dbReference type="AlphaFoldDB" id="A0A8C0X183"/>
<feature type="transmembrane region" description="Helical" evidence="2">
    <location>
        <begin position="82"/>
        <end position="104"/>
    </location>
</feature>
<reference evidence="3" key="1">
    <citation type="submission" date="2023-09" db="UniProtKB">
        <authorList>
            <consortium name="Ensembl"/>
        </authorList>
    </citation>
    <scope>IDENTIFICATION</scope>
</reference>